<dbReference type="EMBL" id="RBAH01000001">
    <property type="protein sequence ID" value="RKN86719.1"/>
    <property type="molecule type" value="Genomic_DNA"/>
</dbReference>
<sequence length="454" mass="48788">MLRLSVSRLPTYRLNPGGEEQGMAHRSAVNEKRSPNRLKMSAHLRRAASKAGRERGAKPGRTWFRVVIELKRKPTKARIRAMRRGACSCDEHFRILRRMPHVKALSARLSLAGLRKLCGHKDVVKVHLDRKLRISLNVATPSIGAARLQSRGITGKGVTIAIIDTGAYPHPDLTKPRNRIVAFKDIIGKRKKPYDDNGHGTHVAGDAAGNGYSSKGKFKGPASRARLVIVKAFDARGDADSSDVVAAVDWILRNRKKYNIRLVNMSFGTGGVSRCADDPVCRAAERAWKAGLVVVAAAGNAGPGARTIESPGISPLLITVGAVNDRGTVKQSGDTIASFSGRGPVAGNRVKPDLVAPGVRIISLRAPGSFLDRTDPSARVGKNYFRLTGTSMATPIVTGGAAQLLQCNPRLAPGRVKRLLLANAFRLQAGANAQGSGELNMRFLLAKKRLSTAK</sequence>
<evidence type="ECO:0000256" key="5">
    <source>
        <dbReference type="PIRSR" id="PIRSR615500-1"/>
    </source>
</evidence>
<keyword evidence="4 6" id="KW-0720">Serine protease</keyword>
<evidence type="ECO:0000256" key="1">
    <source>
        <dbReference type="ARBA" id="ARBA00011073"/>
    </source>
</evidence>
<organism evidence="9 10">
    <name type="scientific">Paenibacillus ginsengarvi</name>
    <dbReference type="NCBI Taxonomy" id="400777"/>
    <lineage>
        <taxon>Bacteria</taxon>
        <taxon>Bacillati</taxon>
        <taxon>Bacillota</taxon>
        <taxon>Bacilli</taxon>
        <taxon>Bacillales</taxon>
        <taxon>Paenibacillaceae</taxon>
        <taxon>Paenibacillus</taxon>
    </lineage>
</organism>
<comment type="caution">
    <text evidence="9">The sequence shown here is derived from an EMBL/GenBank/DDBJ whole genome shotgun (WGS) entry which is preliminary data.</text>
</comment>
<evidence type="ECO:0000259" key="8">
    <source>
        <dbReference type="Pfam" id="PF00082"/>
    </source>
</evidence>
<name>A0A3B0CUX5_9BACL</name>
<feature type="domain" description="Peptidase S8/S53" evidence="8">
    <location>
        <begin position="155"/>
        <end position="434"/>
    </location>
</feature>
<feature type="active site" description="Charge relay system" evidence="5 6">
    <location>
        <position position="164"/>
    </location>
</feature>
<evidence type="ECO:0000256" key="4">
    <source>
        <dbReference type="ARBA" id="ARBA00022825"/>
    </source>
</evidence>
<dbReference type="GO" id="GO:0004252">
    <property type="term" value="F:serine-type endopeptidase activity"/>
    <property type="evidence" value="ECO:0007669"/>
    <property type="project" value="UniProtKB-UniRule"/>
</dbReference>
<dbReference type="InterPro" id="IPR050131">
    <property type="entry name" value="Peptidase_S8_subtilisin-like"/>
</dbReference>
<dbReference type="Proteomes" id="UP000282311">
    <property type="component" value="Unassembled WGS sequence"/>
</dbReference>
<dbReference type="InterPro" id="IPR036852">
    <property type="entry name" value="Peptidase_S8/S53_dom_sf"/>
</dbReference>
<dbReference type="PANTHER" id="PTHR43806">
    <property type="entry name" value="PEPTIDASE S8"/>
    <property type="match status" value="1"/>
</dbReference>
<dbReference type="SUPFAM" id="SSF52743">
    <property type="entry name" value="Subtilisin-like"/>
    <property type="match status" value="1"/>
</dbReference>
<dbReference type="Gene3D" id="3.40.50.200">
    <property type="entry name" value="Peptidase S8/S53 domain"/>
    <property type="match status" value="1"/>
</dbReference>
<dbReference type="PROSITE" id="PS51892">
    <property type="entry name" value="SUBTILASE"/>
    <property type="match status" value="1"/>
</dbReference>
<feature type="region of interest" description="Disordered" evidence="7">
    <location>
        <begin position="13"/>
        <end position="38"/>
    </location>
</feature>
<keyword evidence="10" id="KW-1185">Reference proteome</keyword>
<protein>
    <submittedName>
        <fullName evidence="9">Peptidase S8</fullName>
    </submittedName>
</protein>
<dbReference type="PRINTS" id="PR00723">
    <property type="entry name" value="SUBTILISIN"/>
</dbReference>
<accession>A0A3B0CUX5</accession>
<dbReference type="InterPro" id="IPR015500">
    <property type="entry name" value="Peptidase_S8_subtilisin-rel"/>
</dbReference>
<evidence type="ECO:0000256" key="3">
    <source>
        <dbReference type="ARBA" id="ARBA00022801"/>
    </source>
</evidence>
<evidence type="ECO:0000256" key="6">
    <source>
        <dbReference type="PROSITE-ProRule" id="PRU01240"/>
    </source>
</evidence>
<keyword evidence="3 6" id="KW-0378">Hydrolase</keyword>
<feature type="active site" description="Charge relay system" evidence="5 6">
    <location>
        <position position="199"/>
    </location>
</feature>
<dbReference type="AlphaFoldDB" id="A0A3B0CUX5"/>
<proteinExistence type="inferred from homology"/>
<dbReference type="PANTHER" id="PTHR43806:SF65">
    <property type="entry name" value="SERINE PROTEASE APRX"/>
    <property type="match status" value="1"/>
</dbReference>
<dbReference type="InterPro" id="IPR000209">
    <property type="entry name" value="Peptidase_S8/S53_dom"/>
</dbReference>
<dbReference type="GO" id="GO:0006508">
    <property type="term" value="P:proteolysis"/>
    <property type="evidence" value="ECO:0007669"/>
    <property type="project" value="UniProtKB-KW"/>
</dbReference>
<dbReference type="InterPro" id="IPR023828">
    <property type="entry name" value="Peptidase_S8_Ser-AS"/>
</dbReference>
<dbReference type="Pfam" id="PF00082">
    <property type="entry name" value="Peptidase_S8"/>
    <property type="match status" value="1"/>
</dbReference>
<feature type="active site" description="Charge relay system" evidence="5 6">
    <location>
        <position position="391"/>
    </location>
</feature>
<gene>
    <name evidence="9" type="ORF">D7M11_01820</name>
</gene>
<dbReference type="InterPro" id="IPR022398">
    <property type="entry name" value="Peptidase_S8_His-AS"/>
</dbReference>
<evidence type="ECO:0000313" key="10">
    <source>
        <dbReference type="Proteomes" id="UP000282311"/>
    </source>
</evidence>
<dbReference type="CDD" id="cd07487">
    <property type="entry name" value="Peptidases_S8_1"/>
    <property type="match status" value="1"/>
</dbReference>
<evidence type="ECO:0000256" key="2">
    <source>
        <dbReference type="ARBA" id="ARBA00022670"/>
    </source>
</evidence>
<dbReference type="PROSITE" id="PS00138">
    <property type="entry name" value="SUBTILASE_SER"/>
    <property type="match status" value="1"/>
</dbReference>
<evidence type="ECO:0000256" key="7">
    <source>
        <dbReference type="SAM" id="MobiDB-lite"/>
    </source>
</evidence>
<evidence type="ECO:0000313" key="9">
    <source>
        <dbReference type="EMBL" id="RKN86719.1"/>
    </source>
</evidence>
<dbReference type="PROSITE" id="PS00137">
    <property type="entry name" value="SUBTILASE_HIS"/>
    <property type="match status" value="1"/>
</dbReference>
<reference evidence="9 10" key="1">
    <citation type="journal article" date="2007" name="Int. J. Syst. Evol. Microbiol.">
        <title>Paenibacillus ginsengarvi sp. nov., isolated from soil from ginseng cultivation.</title>
        <authorList>
            <person name="Yoon M.H."/>
            <person name="Ten L.N."/>
            <person name="Im W.T."/>
        </authorList>
    </citation>
    <scope>NUCLEOTIDE SEQUENCE [LARGE SCALE GENOMIC DNA]</scope>
    <source>
        <strain evidence="9 10">KCTC 13059</strain>
    </source>
</reference>
<keyword evidence="2 6" id="KW-0645">Protease</keyword>
<comment type="similarity">
    <text evidence="1 6">Belongs to the peptidase S8 family.</text>
</comment>